<organism evidence="1 2">
    <name type="scientific">Shimia isoporae</name>
    <dbReference type="NCBI Taxonomy" id="647720"/>
    <lineage>
        <taxon>Bacteria</taxon>
        <taxon>Pseudomonadati</taxon>
        <taxon>Pseudomonadota</taxon>
        <taxon>Alphaproteobacteria</taxon>
        <taxon>Rhodobacterales</taxon>
        <taxon>Roseobacteraceae</taxon>
    </lineage>
</organism>
<gene>
    <name evidence="1" type="ORF">BXY66_1516</name>
</gene>
<sequence length="368" mass="42545">MIKETPPKWKIRKELKRFKMQLQAIPEAFYEPFQRRKHDQAFDAGFPLTDGDVPAREKVVVLLCYQPNGIAESTLECARRFLSAGYAPLVVSNVALPQSDIDLLEPVSWKILTRPNFGYDFGGYRDALKLLFQLEIDLHRVVILNDSVWYPVRDNDTLIEQLESSRANITGSILRRDDRSIFLESYLFSFDGPTFHDPVFRRWWTDELRITSNKYKVIRRGERGFSHAMLAQGRTLSGLYDKALFLHLLSQQSDEFLDKTVLYATHNKERFEKMRAEVMALPASSSKRQKLLEYVRTSLNAGQIYSAFPYAVIKLFDYPMLKKSVDRVSLRSRAAVLRAIDAGDLPMPKDLVLNEIRARVLEISEDEL</sequence>
<evidence type="ECO:0000313" key="2">
    <source>
        <dbReference type="Proteomes" id="UP000295673"/>
    </source>
</evidence>
<comment type="caution">
    <text evidence="1">The sequence shown here is derived from an EMBL/GenBank/DDBJ whole genome shotgun (WGS) entry which is preliminary data.</text>
</comment>
<reference evidence="1 2" key="1">
    <citation type="submission" date="2019-03" db="EMBL/GenBank/DDBJ databases">
        <title>Genomic Encyclopedia of Archaeal and Bacterial Type Strains, Phase II (KMG-II): from individual species to whole genera.</title>
        <authorList>
            <person name="Goeker M."/>
        </authorList>
    </citation>
    <scope>NUCLEOTIDE SEQUENCE [LARGE SCALE GENOMIC DNA]</scope>
    <source>
        <strain evidence="1 2">DSM 26433</strain>
    </source>
</reference>
<dbReference type="AlphaFoldDB" id="A0A4R1NVZ8"/>
<proteinExistence type="predicted"/>
<accession>A0A4R1NVZ8</accession>
<dbReference type="InterPro" id="IPR007739">
    <property type="entry name" value="RgpF"/>
</dbReference>
<dbReference type="Pfam" id="PF05045">
    <property type="entry name" value="RgpF"/>
    <property type="match status" value="1"/>
</dbReference>
<dbReference type="OrthoDB" id="8849801at2"/>
<dbReference type="EMBL" id="SMGR01000001">
    <property type="protein sequence ID" value="TCL09468.1"/>
    <property type="molecule type" value="Genomic_DNA"/>
</dbReference>
<dbReference type="RefSeq" id="WP_132859505.1">
    <property type="nucleotide sequence ID" value="NZ_SMGR01000001.1"/>
</dbReference>
<evidence type="ECO:0000313" key="1">
    <source>
        <dbReference type="EMBL" id="TCL09468.1"/>
    </source>
</evidence>
<dbReference type="Proteomes" id="UP000295673">
    <property type="component" value="Unassembled WGS sequence"/>
</dbReference>
<protein>
    <submittedName>
        <fullName evidence="1">Rhamnan synthesis protein F</fullName>
    </submittedName>
</protein>
<name>A0A4R1NVZ8_9RHOB</name>
<keyword evidence="2" id="KW-1185">Reference proteome</keyword>